<proteinExistence type="predicted"/>
<gene>
    <name evidence="2" type="ORF">KL86APRO_20414</name>
</gene>
<name>A0A212KK59_9PROT</name>
<reference evidence="2" key="1">
    <citation type="submission" date="2016-04" db="EMBL/GenBank/DDBJ databases">
        <authorList>
            <person name="Evans L.H."/>
            <person name="Alamgir A."/>
            <person name="Owens N."/>
            <person name="Weber N.D."/>
            <person name="Virtaneva K."/>
            <person name="Barbian K."/>
            <person name="Babar A."/>
            <person name="Rosenke K."/>
        </authorList>
    </citation>
    <scope>NUCLEOTIDE SEQUENCE</scope>
    <source>
        <strain evidence="2">86</strain>
    </source>
</reference>
<dbReference type="EMBL" id="FLUO01000002">
    <property type="protein sequence ID" value="SBW12042.1"/>
    <property type="molecule type" value="Genomic_DNA"/>
</dbReference>
<dbReference type="InterPro" id="IPR019401">
    <property type="entry name" value="Znf_CHCC"/>
</dbReference>
<accession>A0A212KK59</accession>
<evidence type="ECO:0000259" key="1">
    <source>
        <dbReference type="Pfam" id="PF10276"/>
    </source>
</evidence>
<evidence type="ECO:0000313" key="2">
    <source>
        <dbReference type="EMBL" id="SBW12042.1"/>
    </source>
</evidence>
<organism evidence="2">
    <name type="scientific">uncultured Alphaproteobacteria bacterium</name>
    <dbReference type="NCBI Taxonomy" id="91750"/>
    <lineage>
        <taxon>Bacteria</taxon>
        <taxon>Pseudomonadati</taxon>
        <taxon>Pseudomonadota</taxon>
        <taxon>Alphaproteobacteria</taxon>
        <taxon>environmental samples</taxon>
    </lineage>
</organism>
<feature type="domain" description="Zinc finger CHCC-type" evidence="1">
    <location>
        <begin position="14"/>
        <end position="48"/>
    </location>
</feature>
<dbReference type="Gene3D" id="2.60.260.40">
    <property type="entry name" value="q5lls5 like domains"/>
    <property type="match status" value="1"/>
</dbReference>
<dbReference type="Pfam" id="PF10276">
    <property type="entry name" value="zf-CHCC"/>
    <property type="match status" value="1"/>
</dbReference>
<dbReference type="AlphaFoldDB" id="A0A212KK59"/>
<sequence length="61" mass="6514">MTNPAPVPLADHARSVPCDGGGALGHPRVFLELDKDGKVCCPYCSRRYAMDAEGRIVEVTA</sequence>
<dbReference type="SUPFAM" id="SSF57802">
    <property type="entry name" value="Rubredoxin-like"/>
    <property type="match status" value="1"/>
</dbReference>
<protein>
    <recommendedName>
        <fullName evidence="1">Zinc finger CHCC-type domain-containing protein</fullName>
    </recommendedName>
</protein>